<feature type="compositionally biased region" description="Basic and acidic residues" evidence="3">
    <location>
        <begin position="59"/>
        <end position="70"/>
    </location>
</feature>
<reference evidence="4 5" key="1">
    <citation type="submission" date="2017-01" db="EMBL/GenBank/DDBJ databases">
        <title>Draft genome sequence of Diplodia seriata F98.1, a fungal species involved in grapevine trunk diseases.</title>
        <authorList>
            <person name="Robert-Siegwald G."/>
            <person name="Vallet J."/>
            <person name="Abou-Mansour E."/>
            <person name="Xu J."/>
            <person name="Rey P."/>
            <person name="Bertsch C."/>
            <person name="Rego C."/>
            <person name="Larignon P."/>
            <person name="Fontaine F."/>
            <person name="Lebrun M.-H."/>
        </authorList>
    </citation>
    <scope>NUCLEOTIDE SEQUENCE [LARGE SCALE GENOMIC DNA]</scope>
    <source>
        <strain evidence="4 5">F98.1</strain>
    </source>
</reference>
<keyword evidence="2 4" id="KW-0808">Transferase</keyword>
<accession>A0A1S8BIL3</accession>
<protein>
    <submittedName>
        <fullName evidence="4">Putative acetyltransferase</fullName>
    </submittedName>
</protein>
<feature type="region of interest" description="Disordered" evidence="3">
    <location>
        <begin position="46"/>
        <end position="89"/>
    </location>
</feature>
<organism evidence="4 5">
    <name type="scientific">Diplodia seriata</name>
    <dbReference type="NCBI Taxonomy" id="420778"/>
    <lineage>
        <taxon>Eukaryota</taxon>
        <taxon>Fungi</taxon>
        <taxon>Dikarya</taxon>
        <taxon>Ascomycota</taxon>
        <taxon>Pezizomycotina</taxon>
        <taxon>Dothideomycetes</taxon>
        <taxon>Dothideomycetes incertae sedis</taxon>
        <taxon>Botryosphaeriales</taxon>
        <taxon>Botryosphaeriaceae</taxon>
        <taxon>Diplodia</taxon>
    </lineage>
</organism>
<gene>
    <name evidence="4" type="ORF">BK809_0007385</name>
</gene>
<proteinExistence type="inferred from homology"/>
<evidence type="ECO:0000256" key="1">
    <source>
        <dbReference type="ARBA" id="ARBA00007274"/>
    </source>
</evidence>
<evidence type="ECO:0000313" key="5">
    <source>
        <dbReference type="Proteomes" id="UP000190776"/>
    </source>
</evidence>
<dbReference type="InterPro" id="IPR011004">
    <property type="entry name" value="Trimer_LpxA-like_sf"/>
</dbReference>
<dbReference type="EMBL" id="MSZU01000076">
    <property type="protein sequence ID" value="OMP87299.1"/>
    <property type="molecule type" value="Genomic_DNA"/>
</dbReference>
<name>A0A1S8BIL3_9PEZI</name>
<dbReference type="Gene3D" id="2.160.10.10">
    <property type="entry name" value="Hexapeptide repeat proteins"/>
    <property type="match status" value="1"/>
</dbReference>
<sequence length="140" mass="14621">MPGVRIGRGCVIGAGSVVTKDVPPEHLAYGNPARVIRKVADAPAESELAPARQISSAHLPRDSDAAEAAKSDPTMPTSLTAPPRSACSHSSCSCSCSCSSASSSPAPLHERLLLTVRRNVPTSQVLLLFVVLFLLLRAHT</sequence>
<dbReference type="PANTHER" id="PTHR23416">
    <property type="entry name" value="SIALIC ACID SYNTHASE-RELATED"/>
    <property type="match status" value="1"/>
</dbReference>
<dbReference type="SUPFAM" id="SSF51161">
    <property type="entry name" value="Trimeric LpxA-like enzymes"/>
    <property type="match status" value="1"/>
</dbReference>
<comment type="similarity">
    <text evidence="1">Belongs to the transferase hexapeptide repeat family.</text>
</comment>
<comment type="caution">
    <text evidence="4">The sequence shown here is derived from an EMBL/GenBank/DDBJ whole genome shotgun (WGS) entry which is preliminary data.</text>
</comment>
<dbReference type="Proteomes" id="UP000190776">
    <property type="component" value="Unassembled WGS sequence"/>
</dbReference>
<evidence type="ECO:0000256" key="3">
    <source>
        <dbReference type="SAM" id="MobiDB-lite"/>
    </source>
</evidence>
<dbReference type="GO" id="GO:0008374">
    <property type="term" value="F:O-acyltransferase activity"/>
    <property type="evidence" value="ECO:0007669"/>
    <property type="project" value="TreeGrafter"/>
</dbReference>
<evidence type="ECO:0000313" key="4">
    <source>
        <dbReference type="EMBL" id="OMP87299.1"/>
    </source>
</evidence>
<dbReference type="PANTHER" id="PTHR23416:SF23">
    <property type="entry name" value="ACETYLTRANSFERASE C18B11.09C-RELATED"/>
    <property type="match status" value="1"/>
</dbReference>
<dbReference type="AlphaFoldDB" id="A0A1S8BIL3"/>
<dbReference type="InterPro" id="IPR051159">
    <property type="entry name" value="Hexapeptide_acetyltransf"/>
</dbReference>
<dbReference type="STRING" id="420778.A0A1S8BIL3"/>
<evidence type="ECO:0000256" key="2">
    <source>
        <dbReference type="ARBA" id="ARBA00022679"/>
    </source>
</evidence>
<dbReference type="OrthoDB" id="3920476at2759"/>